<gene>
    <name evidence="1" type="ORF">JIV24_19890</name>
</gene>
<keyword evidence="2" id="KW-1185">Reference proteome</keyword>
<evidence type="ECO:0000313" key="1">
    <source>
        <dbReference type="EMBL" id="MBK3519615.1"/>
    </source>
</evidence>
<accession>A0ABS1HQ49</accession>
<dbReference type="EMBL" id="JAENRR010000080">
    <property type="protein sequence ID" value="MBK3519615.1"/>
    <property type="molecule type" value="Genomic_DNA"/>
</dbReference>
<proteinExistence type="predicted"/>
<dbReference type="Proteomes" id="UP000605676">
    <property type="component" value="Unassembled WGS sequence"/>
</dbReference>
<evidence type="ECO:0000313" key="2">
    <source>
        <dbReference type="Proteomes" id="UP000605676"/>
    </source>
</evidence>
<reference evidence="1 2" key="1">
    <citation type="submission" date="2021-01" db="EMBL/GenBank/DDBJ databases">
        <title>Carboxyliciviraga sp.nov., isolated from coastal sediments.</title>
        <authorList>
            <person name="Lu D."/>
            <person name="Zhang T."/>
        </authorList>
    </citation>
    <scope>NUCLEOTIDE SEQUENCE [LARGE SCALE GENOMIC DNA]</scope>
    <source>
        <strain evidence="1 2">N1Y132</strain>
    </source>
</reference>
<protein>
    <recommendedName>
        <fullName evidence="3">IPExxxVDY family protein</fullName>
    </recommendedName>
</protein>
<sequence>MTQSSFKENINVIKEIYPGVYQVILDFASKNFIELILNDQYDFLWFHNYNAKNSIGWKECEMPISTHLTKKVIARQISYDFIIPTKEYNEIKDEIPNGVTIIQIRKSPPDFLDLKRLKGKTRYDLLKKECDFLFEIDLPNSVDYGTLVSKDLDFLKGLLNNENINWEDLP</sequence>
<comment type="caution">
    <text evidence="1">The sequence shown here is derived from an EMBL/GenBank/DDBJ whole genome shotgun (WGS) entry which is preliminary data.</text>
</comment>
<evidence type="ECO:0008006" key="3">
    <source>
        <dbReference type="Google" id="ProtNLM"/>
    </source>
</evidence>
<name>A0ABS1HQ49_9BACT</name>
<organism evidence="1 2">
    <name type="scientific">Carboxylicivirga marina</name>
    <dbReference type="NCBI Taxonomy" id="2800988"/>
    <lineage>
        <taxon>Bacteria</taxon>
        <taxon>Pseudomonadati</taxon>
        <taxon>Bacteroidota</taxon>
        <taxon>Bacteroidia</taxon>
        <taxon>Marinilabiliales</taxon>
        <taxon>Marinilabiliaceae</taxon>
        <taxon>Carboxylicivirga</taxon>
    </lineage>
</organism>
<dbReference type="RefSeq" id="WP_200466834.1">
    <property type="nucleotide sequence ID" value="NZ_JAENRR010000080.1"/>
</dbReference>